<proteinExistence type="predicted"/>
<name>A0A1L4CX11_9BACT</name>
<sequence length="157" mass="19617">MRVNVFSPLSYTWERFAELQHQYAMARRRRDDRHFDKLVETREHDRINEYMVNKDIMYRKALDKKIKDKMAFKEVLKKAHEKELNRISFERDYLDNLFLIGLKIKEHVKYLNYLRKASFDKYLLELETERALHYKNDLLYKHEFKKIDRKRRNNEKI</sequence>
<evidence type="ECO:0000313" key="2">
    <source>
        <dbReference type="Proteomes" id="UP000184731"/>
    </source>
</evidence>
<dbReference type="KEGG" id="saqi:AXG55_00415"/>
<dbReference type="OrthoDB" id="9834566at2"/>
<dbReference type="AlphaFoldDB" id="A0A1L4CX11"/>
<keyword evidence="2" id="KW-1185">Reference proteome</keyword>
<reference evidence="1 2" key="1">
    <citation type="submission" date="2016-10" db="EMBL/GenBank/DDBJ databases">
        <title>Silvanigrella aquatica sp. nov., isolated from a freshwater lake located in the Black Forest, Germany, description of Silvanigrellaceae fam. nov., Silvanigrellales ord. nov., reclassification of the order Bdellovibrionales in the class Oligoflexia, reclassification of the families Bacteriovoracaceae and Halobacteriovoraceae in the new order Bacteriovoracales ord. nov., and reclassification of the family Pseudobacteriovoracaceae in the order Oligoflexiales.</title>
        <authorList>
            <person name="Hahn M.W."/>
            <person name="Schmidt J."/>
            <person name="Koll U."/>
            <person name="Rohde M."/>
            <person name="Verbag S."/>
            <person name="Pitt A."/>
            <person name="Nakai R."/>
            <person name="Naganuma T."/>
            <person name="Lang E."/>
        </authorList>
    </citation>
    <scope>NUCLEOTIDE SEQUENCE [LARGE SCALE GENOMIC DNA]</scope>
    <source>
        <strain evidence="1 2">MWH-Nonnen-W8red</strain>
    </source>
</reference>
<evidence type="ECO:0000313" key="1">
    <source>
        <dbReference type="EMBL" id="APJ02476.1"/>
    </source>
</evidence>
<gene>
    <name evidence="1" type="ORF">AXG55_00415</name>
</gene>
<protein>
    <submittedName>
        <fullName evidence="1">Uncharacterized protein</fullName>
    </submittedName>
</protein>
<accession>A0A1L4CX11</accession>
<organism evidence="1 2">
    <name type="scientific">Silvanigrella aquatica</name>
    <dbReference type="NCBI Taxonomy" id="1915309"/>
    <lineage>
        <taxon>Bacteria</taxon>
        <taxon>Pseudomonadati</taxon>
        <taxon>Bdellovibrionota</taxon>
        <taxon>Oligoflexia</taxon>
        <taxon>Silvanigrellales</taxon>
        <taxon>Silvanigrellaceae</taxon>
        <taxon>Silvanigrella</taxon>
    </lineage>
</organism>
<dbReference type="EMBL" id="CP017834">
    <property type="protein sequence ID" value="APJ02476.1"/>
    <property type="molecule type" value="Genomic_DNA"/>
</dbReference>
<dbReference type="RefSeq" id="WP_148696181.1">
    <property type="nucleotide sequence ID" value="NZ_CP017834.1"/>
</dbReference>
<dbReference type="Proteomes" id="UP000184731">
    <property type="component" value="Chromosome"/>
</dbReference>